<protein>
    <recommendedName>
        <fullName evidence="2">Ubiquitin-like domain-containing protein</fullName>
    </recommendedName>
</protein>
<feature type="domain" description="Ubiquitin-like" evidence="2">
    <location>
        <begin position="58"/>
        <end position="127"/>
    </location>
</feature>
<dbReference type="GO" id="GO:0003723">
    <property type="term" value="F:RNA binding"/>
    <property type="evidence" value="ECO:0007669"/>
    <property type="project" value="TreeGrafter"/>
</dbReference>
<dbReference type="Pfam" id="PF00240">
    <property type="entry name" value="ubiquitin"/>
    <property type="match status" value="1"/>
</dbReference>
<dbReference type="Gene3D" id="3.10.20.90">
    <property type="entry name" value="Phosphatidylinositol 3-kinase Catalytic Subunit, Chain A, domain 1"/>
    <property type="match status" value="1"/>
</dbReference>
<dbReference type="PANTHER" id="PTHR16470">
    <property type="entry name" value="UBIQUITIN DOMAIN-CONTAINING PROTEIN UBFD1"/>
    <property type="match status" value="1"/>
</dbReference>
<dbReference type="EMBL" id="JARQZJ010000003">
    <property type="protein sequence ID" value="KAK9870560.1"/>
    <property type="molecule type" value="Genomic_DNA"/>
</dbReference>
<dbReference type="SUPFAM" id="SSF54236">
    <property type="entry name" value="Ubiquitin-like"/>
    <property type="match status" value="1"/>
</dbReference>
<name>A0AAW1TRZ2_9CUCU</name>
<dbReference type="GO" id="GO:0045296">
    <property type="term" value="F:cadherin binding"/>
    <property type="evidence" value="ECO:0007669"/>
    <property type="project" value="TreeGrafter"/>
</dbReference>
<organism evidence="3 4">
    <name type="scientific">Henosepilachna vigintioctopunctata</name>
    <dbReference type="NCBI Taxonomy" id="420089"/>
    <lineage>
        <taxon>Eukaryota</taxon>
        <taxon>Metazoa</taxon>
        <taxon>Ecdysozoa</taxon>
        <taxon>Arthropoda</taxon>
        <taxon>Hexapoda</taxon>
        <taxon>Insecta</taxon>
        <taxon>Pterygota</taxon>
        <taxon>Neoptera</taxon>
        <taxon>Endopterygota</taxon>
        <taxon>Coleoptera</taxon>
        <taxon>Polyphaga</taxon>
        <taxon>Cucujiformia</taxon>
        <taxon>Coccinelloidea</taxon>
        <taxon>Coccinellidae</taxon>
        <taxon>Epilachninae</taxon>
        <taxon>Epilachnini</taxon>
        <taxon>Henosepilachna</taxon>
    </lineage>
</organism>
<dbReference type="AlphaFoldDB" id="A0AAW1TRZ2"/>
<evidence type="ECO:0000313" key="3">
    <source>
        <dbReference type="EMBL" id="KAK9870560.1"/>
    </source>
</evidence>
<feature type="region of interest" description="Disordered" evidence="1">
    <location>
        <begin position="1"/>
        <end position="52"/>
    </location>
</feature>
<dbReference type="PANTHER" id="PTHR16470:SF0">
    <property type="entry name" value="UBIQUITIN DOMAIN-CONTAINING PROTEIN UBFD1"/>
    <property type="match status" value="1"/>
</dbReference>
<feature type="compositionally biased region" description="Basic and acidic residues" evidence="1">
    <location>
        <begin position="20"/>
        <end position="50"/>
    </location>
</feature>
<dbReference type="InterPro" id="IPR000626">
    <property type="entry name" value="Ubiquitin-like_dom"/>
</dbReference>
<sequence>MMEMNCASSENDSKVLNLTEKNETKKSDDDNEPSECKIQKTDIPENKDSLENGQEVEETIEIKIIFSKKKYDVQISPNATVATLKKHLQGLLSVPESMQKLMFKGLLQDDQTLSSAGVVKGTKIMLVGSTLIDVLAVSSVTKQDVAEMEKASTLKEPLCQQKIHKKVLDKGTPEDVMPGIKNVKEALPPAPLSGMLNKNGGKVRLTFKLEADQLWLSTKERTEKLPMSSIKNVISESIEGHEEYHILGLQLGPTEASRYWIYWVPAQYVDAIKDAVLGKWQYF</sequence>
<dbReference type="SMART" id="SM00213">
    <property type="entry name" value="UBQ"/>
    <property type="match status" value="1"/>
</dbReference>
<dbReference type="Proteomes" id="UP001431783">
    <property type="component" value="Unassembled WGS sequence"/>
</dbReference>
<evidence type="ECO:0000313" key="4">
    <source>
        <dbReference type="Proteomes" id="UP001431783"/>
    </source>
</evidence>
<dbReference type="InterPro" id="IPR039120">
    <property type="entry name" value="UBFD1"/>
</dbReference>
<dbReference type="CDD" id="cd17047">
    <property type="entry name" value="Ubl_UBFD1"/>
    <property type="match status" value="1"/>
</dbReference>
<dbReference type="InterPro" id="IPR029071">
    <property type="entry name" value="Ubiquitin-like_domsf"/>
</dbReference>
<evidence type="ECO:0000259" key="2">
    <source>
        <dbReference type="PROSITE" id="PS50053"/>
    </source>
</evidence>
<feature type="compositionally biased region" description="Polar residues" evidence="1">
    <location>
        <begin position="1"/>
        <end position="16"/>
    </location>
</feature>
<comment type="caution">
    <text evidence="3">The sequence shown here is derived from an EMBL/GenBank/DDBJ whole genome shotgun (WGS) entry which is preliminary data.</text>
</comment>
<accession>A0AAW1TRZ2</accession>
<keyword evidence="4" id="KW-1185">Reference proteome</keyword>
<dbReference type="InterPro" id="IPR057455">
    <property type="entry name" value="UBFD1_C"/>
</dbReference>
<dbReference type="Pfam" id="PF25343">
    <property type="entry name" value="PH_UBFD1_C"/>
    <property type="match status" value="1"/>
</dbReference>
<gene>
    <name evidence="3" type="ORF">WA026_008121</name>
</gene>
<proteinExistence type="predicted"/>
<reference evidence="3 4" key="1">
    <citation type="submission" date="2023-03" db="EMBL/GenBank/DDBJ databases">
        <title>Genome insight into feeding habits of ladybird beetles.</title>
        <authorList>
            <person name="Li H.-S."/>
            <person name="Huang Y.-H."/>
            <person name="Pang H."/>
        </authorList>
    </citation>
    <scope>NUCLEOTIDE SEQUENCE [LARGE SCALE GENOMIC DNA]</scope>
    <source>
        <strain evidence="3">SYSU_2023b</strain>
        <tissue evidence="3">Whole body</tissue>
    </source>
</reference>
<evidence type="ECO:0000256" key="1">
    <source>
        <dbReference type="SAM" id="MobiDB-lite"/>
    </source>
</evidence>
<dbReference type="PROSITE" id="PS50053">
    <property type="entry name" value="UBIQUITIN_2"/>
    <property type="match status" value="1"/>
</dbReference>